<sequence length="61" mass="6634">MNMTAFKTSRKPFKTGAPLSTGFSTGIPAVDFTPGCEQLQMFCSHPPTCTVDGLEHFDTSY</sequence>
<reference evidence="1" key="1">
    <citation type="journal article" date="2022" name="Int. J. Syst. Evol. Microbiol.">
        <title>Granulimonas faecalis gen. nov., sp. nov., and Leptogranulimonas caecicola gen. nov., sp. nov., novel lactate-producing Atopobiaceae bacteria isolated from mouse intestines, and an emended description of the family Atopobiaceae.</title>
        <authorList>
            <person name="Morinaga K."/>
            <person name="Kusada H."/>
            <person name="Sakamoto S."/>
            <person name="Murakami T."/>
            <person name="Toyoda A."/>
            <person name="Mori H."/>
            <person name="Meng X.Y."/>
            <person name="Takashino M."/>
            <person name="Murotomi K."/>
            <person name="Tamaki H."/>
        </authorList>
    </citation>
    <scope>NUCLEOTIDE SEQUENCE</scope>
    <source>
        <strain evidence="1">OPF53</strain>
    </source>
</reference>
<dbReference type="EMBL" id="BQKC01000001">
    <property type="protein sequence ID" value="GJM54347.1"/>
    <property type="molecule type" value="Genomic_DNA"/>
</dbReference>
<accession>A0AAV5AYE3</accession>
<protein>
    <submittedName>
        <fullName evidence="1">Uncharacterized protein</fullName>
    </submittedName>
</protein>
<organism evidence="1 2">
    <name type="scientific">Granulimonas faecalis</name>
    <dbReference type="NCBI Taxonomy" id="2894155"/>
    <lineage>
        <taxon>Bacteria</taxon>
        <taxon>Bacillati</taxon>
        <taxon>Actinomycetota</taxon>
        <taxon>Coriobacteriia</taxon>
        <taxon>Coriobacteriales</taxon>
        <taxon>Kribbibacteriaceae</taxon>
        <taxon>Granulimonas</taxon>
    </lineage>
</organism>
<proteinExistence type="predicted"/>
<dbReference type="RefSeq" id="WP_135977872.1">
    <property type="nucleotide sequence ID" value="NZ_BQKC01000001.1"/>
</dbReference>
<dbReference type="AlphaFoldDB" id="A0AAV5AYE3"/>
<dbReference type="Proteomes" id="UP001055025">
    <property type="component" value="Unassembled WGS sequence"/>
</dbReference>
<gene>
    <name evidence="1" type="ORF">ATOP_00020</name>
</gene>
<name>A0AAV5AYE3_9ACTN</name>
<evidence type="ECO:0000313" key="1">
    <source>
        <dbReference type="EMBL" id="GJM54347.1"/>
    </source>
</evidence>
<comment type="caution">
    <text evidence="1">The sequence shown here is derived from an EMBL/GenBank/DDBJ whole genome shotgun (WGS) entry which is preliminary data.</text>
</comment>
<keyword evidence="2" id="KW-1185">Reference proteome</keyword>
<evidence type="ECO:0000313" key="2">
    <source>
        <dbReference type="Proteomes" id="UP001055025"/>
    </source>
</evidence>